<dbReference type="InterPro" id="IPR003594">
    <property type="entry name" value="HATPase_dom"/>
</dbReference>
<dbReference type="Pfam" id="PF06580">
    <property type="entry name" value="His_kinase"/>
    <property type="match status" value="1"/>
</dbReference>
<dbReference type="InterPro" id="IPR050640">
    <property type="entry name" value="Bact_2-comp_sensor_kinase"/>
</dbReference>
<gene>
    <name evidence="4" type="ORF">ATK78_1501</name>
</gene>
<keyword evidence="4" id="KW-0418">Kinase</keyword>
<keyword evidence="4" id="KW-0808">Transferase</keyword>
<sequence length="588" mass="67365">MKKILVLLALVCFIIETNAQKKDLPADTTAEDTNDKYFKFIGSIRLDIRKATKEQLDFIKKKEILDAIKKDRFLFLGDPLFNANAALAVRFEKNTGSAIYEGVKTSMGNRDIPSIIIDGKAGVDFAYVSITKEDAKDYRYHIVQNFNNELVQWKTPDIFRTTKNGKAAYAYLGKFDYHPNQVLLVEIYNIKNYRKRHAIVIDWREIKPAKLSVGVESIRDNLSSRPVYSSLDELNIHKYENFIETTDLNHKKFRISDSLVRLNISLGRSGSFNYNVKLKRTIKGTTEIIDLYDYRSQLYVYREYWKLPGEYELIFTPKVFPPGGKYISLLNGKAAHYKFTVLPPLNQSILITYKEFALSILSIITLAGLVIWYFILRNRIRLITEKQKKELAVMQLSTVRAQLNPHFMFNALAGIQNLMNKNDIDTANRYLGKFARLTRNVLDEKSNELISIADEKMLLDDYLQMEQLRFGFTYSIKIDDEINATIAEIPAMLLQPFVENAVKHGIAGLSTDGKIEIAITKKQNNLVLQVSDNGKGFDSTLNYPTFGLNLSKSRIELLNTIYKDTPAELSINSSNEGTIITILLKDWL</sequence>
<dbReference type="GO" id="GO:0000155">
    <property type="term" value="F:phosphorelay sensor kinase activity"/>
    <property type="evidence" value="ECO:0007669"/>
    <property type="project" value="InterPro"/>
</dbReference>
<dbReference type="PANTHER" id="PTHR34220:SF7">
    <property type="entry name" value="SENSOR HISTIDINE KINASE YPDA"/>
    <property type="match status" value="1"/>
</dbReference>
<organism evidence="4 5">
    <name type="scientific">Pedobacter metabolipauper</name>
    <dbReference type="NCBI Taxonomy" id="425513"/>
    <lineage>
        <taxon>Bacteria</taxon>
        <taxon>Pseudomonadati</taxon>
        <taxon>Bacteroidota</taxon>
        <taxon>Sphingobacteriia</taxon>
        <taxon>Sphingobacteriales</taxon>
        <taxon>Sphingobacteriaceae</taxon>
        <taxon>Pedobacter</taxon>
    </lineage>
</organism>
<dbReference type="Pfam" id="PF02518">
    <property type="entry name" value="HATPase_c"/>
    <property type="match status" value="1"/>
</dbReference>
<evidence type="ECO:0000256" key="1">
    <source>
        <dbReference type="SAM" id="Phobius"/>
    </source>
</evidence>
<feature type="transmembrane region" description="Helical" evidence="1">
    <location>
        <begin position="356"/>
        <end position="376"/>
    </location>
</feature>
<keyword evidence="1" id="KW-0812">Transmembrane</keyword>
<dbReference type="PANTHER" id="PTHR34220">
    <property type="entry name" value="SENSOR HISTIDINE KINASE YPDA"/>
    <property type="match status" value="1"/>
</dbReference>
<dbReference type="RefSeq" id="WP_243732474.1">
    <property type="nucleotide sequence ID" value="NZ_SNYC01000004.1"/>
</dbReference>
<dbReference type="InterPro" id="IPR010559">
    <property type="entry name" value="Sig_transdc_His_kin_internal"/>
</dbReference>
<evidence type="ECO:0000313" key="5">
    <source>
        <dbReference type="Proteomes" id="UP000295620"/>
    </source>
</evidence>
<reference evidence="4 5" key="1">
    <citation type="submission" date="2019-03" db="EMBL/GenBank/DDBJ databases">
        <title>Genomic Encyclopedia of Archaeal and Bacterial Type Strains, Phase II (KMG-II): from individual species to whole genera.</title>
        <authorList>
            <person name="Goeker M."/>
        </authorList>
    </citation>
    <scope>NUCLEOTIDE SEQUENCE [LARGE SCALE GENOMIC DNA]</scope>
    <source>
        <strain evidence="4 5">DSM 19035</strain>
    </source>
</reference>
<name>A0A4V3D155_9SPHI</name>
<dbReference type="Gene3D" id="3.30.565.10">
    <property type="entry name" value="Histidine kinase-like ATPase, C-terminal domain"/>
    <property type="match status" value="1"/>
</dbReference>
<dbReference type="GO" id="GO:0016020">
    <property type="term" value="C:membrane"/>
    <property type="evidence" value="ECO:0007669"/>
    <property type="project" value="InterPro"/>
</dbReference>
<evidence type="ECO:0000313" key="4">
    <source>
        <dbReference type="EMBL" id="TDQ09347.1"/>
    </source>
</evidence>
<dbReference type="AlphaFoldDB" id="A0A4V3D155"/>
<keyword evidence="5" id="KW-1185">Reference proteome</keyword>
<evidence type="ECO:0000259" key="3">
    <source>
        <dbReference type="Pfam" id="PF06580"/>
    </source>
</evidence>
<dbReference type="InterPro" id="IPR036890">
    <property type="entry name" value="HATPase_C_sf"/>
</dbReference>
<dbReference type="EMBL" id="SNYC01000004">
    <property type="protein sequence ID" value="TDQ09347.1"/>
    <property type="molecule type" value="Genomic_DNA"/>
</dbReference>
<keyword evidence="1" id="KW-0472">Membrane</keyword>
<keyword evidence="1" id="KW-1133">Transmembrane helix</keyword>
<accession>A0A4V3D155</accession>
<proteinExistence type="predicted"/>
<feature type="domain" description="Histidine kinase/HSP90-like ATPase" evidence="2">
    <location>
        <begin position="493"/>
        <end position="585"/>
    </location>
</feature>
<feature type="domain" description="Signal transduction histidine kinase internal region" evidence="3">
    <location>
        <begin position="394"/>
        <end position="471"/>
    </location>
</feature>
<dbReference type="Proteomes" id="UP000295620">
    <property type="component" value="Unassembled WGS sequence"/>
</dbReference>
<dbReference type="SUPFAM" id="SSF55874">
    <property type="entry name" value="ATPase domain of HSP90 chaperone/DNA topoisomerase II/histidine kinase"/>
    <property type="match status" value="1"/>
</dbReference>
<comment type="caution">
    <text evidence="4">The sequence shown here is derived from an EMBL/GenBank/DDBJ whole genome shotgun (WGS) entry which is preliminary data.</text>
</comment>
<protein>
    <submittedName>
        <fullName evidence="4">Histidine kinase</fullName>
    </submittedName>
</protein>
<evidence type="ECO:0000259" key="2">
    <source>
        <dbReference type="Pfam" id="PF02518"/>
    </source>
</evidence>